<accession>A0A319ES58</accession>
<evidence type="ECO:0000313" key="2">
    <source>
        <dbReference type="EMBL" id="PYH93802.1"/>
    </source>
</evidence>
<evidence type="ECO:0000313" key="3">
    <source>
        <dbReference type="Proteomes" id="UP000247810"/>
    </source>
</evidence>
<protein>
    <submittedName>
        <fullName evidence="2">Uncharacterized protein</fullName>
    </submittedName>
</protein>
<organism evidence="2 3">
    <name type="scientific">Aspergillus ellipticus CBS 707.79</name>
    <dbReference type="NCBI Taxonomy" id="1448320"/>
    <lineage>
        <taxon>Eukaryota</taxon>
        <taxon>Fungi</taxon>
        <taxon>Dikarya</taxon>
        <taxon>Ascomycota</taxon>
        <taxon>Pezizomycotina</taxon>
        <taxon>Eurotiomycetes</taxon>
        <taxon>Eurotiomycetidae</taxon>
        <taxon>Eurotiales</taxon>
        <taxon>Aspergillaceae</taxon>
        <taxon>Aspergillus</taxon>
        <taxon>Aspergillus subgen. Circumdati</taxon>
    </lineage>
</organism>
<name>A0A319ES58_9EURO</name>
<evidence type="ECO:0000256" key="1">
    <source>
        <dbReference type="SAM" id="MobiDB-lite"/>
    </source>
</evidence>
<reference evidence="2 3" key="1">
    <citation type="submission" date="2018-02" db="EMBL/GenBank/DDBJ databases">
        <title>The genomes of Aspergillus section Nigri reveals drivers in fungal speciation.</title>
        <authorList>
            <consortium name="DOE Joint Genome Institute"/>
            <person name="Vesth T.C."/>
            <person name="Nybo J."/>
            <person name="Theobald S."/>
            <person name="Brandl J."/>
            <person name="Frisvad J.C."/>
            <person name="Nielsen K.F."/>
            <person name="Lyhne E.K."/>
            <person name="Kogle M.E."/>
            <person name="Kuo A."/>
            <person name="Riley R."/>
            <person name="Clum A."/>
            <person name="Nolan M."/>
            <person name="Lipzen A."/>
            <person name="Salamov A."/>
            <person name="Henrissat B."/>
            <person name="Wiebenga A."/>
            <person name="De vries R.P."/>
            <person name="Grigoriev I.V."/>
            <person name="Mortensen U.H."/>
            <person name="Andersen M.R."/>
            <person name="Baker S.E."/>
        </authorList>
    </citation>
    <scope>NUCLEOTIDE SEQUENCE [LARGE SCALE GENOMIC DNA]</scope>
    <source>
        <strain evidence="2 3">CBS 707.79</strain>
    </source>
</reference>
<dbReference type="Proteomes" id="UP000247810">
    <property type="component" value="Unassembled WGS sequence"/>
</dbReference>
<dbReference type="EMBL" id="KZ825885">
    <property type="protein sequence ID" value="PYH93802.1"/>
    <property type="molecule type" value="Genomic_DNA"/>
</dbReference>
<sequence>MVAPAVAAYAKLLAASAPTRAPTIIFSPPLFPPLTPPLTPHPTPPPTAPSSLTPPPLAPPPTPSVRTPIPSIIPPITLSPTGTSALTSTLTSILNSTSNSTPLCRQGACRFKPLSLRLTNYNNPLPCICKDLLFDALDGSLGDTSSSEPAEFTLRHLRRIIDPIERMSFCIKCRNEDALVHLFYMICDGIVDQYSFFYQSLLDDFGQIDEEDYDVSFWSGLMPYIDLLYRQYAYQGERILASIDRFIRELRRQPGYDEDYKDDWPTVRNRAEQLVNATNELRTEPVFGKEMGVLRERCL</sequence>
<feature type="compositionally biased region" description="Low complexity" evidence="1">
    <location>
        <begin position="64"/>
        <end position="73"/>
    </location>
</feature>
<keyword evidence="3" id="KW-1185">Reference proteome</keyword>
<dbReference type="VEuPathDB" id="FungiDB:BO71DRAFT_399414"/>
<gene>
    <name evidence="2" type="ORF">BO71DRAFT_399414</name>
</gene>
<dbReference type="OrthoDB" id="4497351at2759"/>
<proteinExistence type="predicted"/>
<dbReference type="AlphaFoldDB" id="A0A319ES58"/>
<feature type="region of interest" description="Disordered" evidence="1">
    <location>
        <begin position="35"/>
        <end position="73"/>
    </location>
</feature>
<feature type="compositionally biased region" description="Pro residues" evidence="1">
    <location>
        <begin position="35"/>
        <end position="63"/>
    </location>
</feature>